<dbReference type="PANTHER" id="PTHR12151:SF25">
    <property type="entry name" value="LINALOOL DEHYDRATASE_ISOMERASE DOMAIN-CONTAINING PROTEIN"/>
    <property type="match status" value="1"/>
</dbReference>
<dbReference type="Proteomes" id="UP000002027">
    <property type="component" value="Chromosome 1"/>
</dbReference>
<keyword evidence="3" id="KW-0479">Metal-binding</keyword>
<name>D1C6E2_SPHTD</name>
<gene>
    <name evidence="6" type="ordered locus">Sthe_0241</name>
</gene>
<dbReference type="GO" id="GO:0046872">
    <property type="term" value="F:metal ion binding"/>
    <property type="evidence" value="ECO:0007669"/>
    <property type="project" value="UniProtKB-KW"/>
</dbReference>
<keyword evidence="2 3" id="KW-0186">Copper</keyword>
<dbReference type="Gene3D" id="3.40.30.10">
    <property type="entry name" value="Glutaredoxin"/>
    <property type="match status" value="1"/>
</dbReference>
<dbReference type="HOGENOM" id="CLU_050131_3_0_0"/>
<feature type="binding site" evidence="3">
    <location>
        <position position="78"/>
    </location>
    <ligand>
        <name>Cu cation</name>
        <dbReference type="ChEBI" id="CHEBI:23378"/>
    </ligand>
</feature>
<dbReference type="InterPro" id="IPR003782">
    <property type="entry name" value="SCO1/SenC"/>
</dbReference>
<comment type="similarity">
    <text evidence="1">Belongs to the SCO1/2 family.</text>
</comment>
<evidence type="ECO:0000313" key="7">
    <source>
        <dbReference type="Proteomes" id="UP000002027"/>
    </source>
</evidence>
<evidence type="ECO:0000256" key="4">
    <source>
        <dbReference type="PIRSR" id="PIRSR603782-2"/>
    </source>
</evidence>
<dbReference type="FunFam" id="3.40.30.10:FF:000013">
    <property type="entry name" value="Blast:Protein SCO1 homolog, mitochondrial"/>
    <property type="match status" value="1"/>
</dbReference>
<dbReference type="eggNOG" id="COG1999">
    <property type="taxonomic scope" value="Bacteria"/>
</dbReference>
<dbReference type="SUPFAM" id="SSF52833">
    <property type="entry name" value="Thioredoxin-like"/>
    <property type="match status" value="1"/>
</dbReference>
<evidence type="ECO:0000256" key="2">
    <source>
        <dbReference type="ARBA" id="ARBA00023008"/>
    </source>
</evidence>
<reference evidence="6 7" key="2">
    <citation type="journal article" date="2010" name="Stand. Genomic Sci.">
        <title>Complete genome sequence of Desulfohalobium retbaense type strain (HR(100)).</title>
        <authorList>
            <person name="Spring S."/>
            <person name="Nolan M."/>
            <person name="Lapidus A."/>
            <person name="Glavina Del Rio T."/>
            <person name="Copeland A."/>
            <person name="Tice H."/>
            <person name="Cheng J.F."/>
            <person name="Lucas S."/>
            <person name="Land M."/>
            <person name="Chen F."/>
            <person name="Bruce D."/>
            <person name="Goodwin L."/>
            <person name="Pitluck S."/>
            <person name="Ivanova N."/>
            <person name="Mavromatis K."/>
            <person name="Mikhailova N."/>
            <person name="Pati A."/>
            <person name="Chen A."/>
            <person name="Palaniappan K."/>
            <person name="Hauser L."/>
            <person name="Chang Y.J."/>
            <person name="Jeffries C.D."/>
            <person name="Munk C."/>
            <person name="Kiss H."/>
            <person name="Chain P."/>
            <person name="Han C."/>
            <person name="Brettin T."/>
            <person name="Detter J.C."/>
            <person name="Schuler E."/>
            <person name="Goker M."/>
            <person name="Rohde M."/>
            <person name="Bristow J."/>
            <person name="Eisen J.A."/>
            <person name="Markowitz V."/>
            <person name="Hugenholtz P."/>
            <person name="Kyrpides N.C."/>
            <person name="Klenk H.P."/>
        </authorList>
    </citation>
    <scope>NUCLEOTIDE SEQUENCE [LARGE SCALE GENOMIC DNA]</scope>
    <source>
        <strain evidence="7">ATCC 49802 / DSM 20745 / S 6022</strain>
    </source>
</reference>
<dbReference type="AlphaFoldDB" id="D1C6E2"/>
<feature type="binding site" evidence="3">
    <location>
        <position position="82"/>
    </location>
    <ligand>
        <name>Cu cation</name>
        <dbReference type="ChEBI" id="CHEBI:23378"/>
    </ligand>
</feature>
<feature type="disulfide bond" description="Redox-active" evidence="4">
    <location>
        <begin position="78"/>
        <end position="82"/>
    </location>
</feature>
<keyword evidence="4" id="KW-1015">Disulfide bond</keyword>
<feature type="binding site" evidence="3">
    <location>
        <position position="167"/>
    </location>
    <ligand>
        <name>Cu cation</name>
        <dbReference type="ChEBI" id="CHEBI:23378"/>
    </ligand>
</feature>
<dbReference type="EMBL" id="CP001823">
    <property type="protein sequence ID" value="ACZ37680.1"/>
    <property type="molecule type" value="Genomic_DNA"/>
</dbReference>
<dbReference type="InterPro" id="IPR036249">
    <property type="entry name" value="Thioredoxin-like_sf"/>
</dbReference>
<evidence type="ECO:0000256" key="1">
    <source>
        <dbReference type="ARBA" id="ARBA00010996"/>
    </source>
</evidence>
<evidence type="ECO:0000256" key="3">
    <source>
        <dbReference type="PIRSR" id="PIRSR603782-1"/>
    </source>
</evidence>
<dbReference type="PROSITE" id="PS51352">
    <property type="entry name" value="THIOREDOXIN_2"/>
    <property type="match status" value="1"/>
</dbReference>
<sequence length="203" mass="21866">MRRWIILTVAALVLVGGATAGAFAAGWLPFGGGSLHGSAIDPPLPIVDAPLIGADGSEVRLADFRGKVVVLYFGYTYCPDVCPTTLANVARALKELGKRAEDVQVVMITVDPDRDTPEITQEYVSRFDPSFVGLGGDVERIREVATGMGVYFEKQERGSAGGYLVDHTATVLVLDRNGDLRLMLPYGLTGEQIANDLRWALKQ</sequence>
<evidence type="ECO:0000313" key="6">
    <source>
        <dbReference type="EMBL" id="ACZ37680.1"/>
    </source>
</evidence>
<dbReference type="RefSeq" id="WP_012870728.1">
    <property type="nucleotide sequence ID" value="NC_013523.1"/>
</dbReference>
<dbReference type="CDD" id="cd02968">
    <property type="entry name" value="SCO"/>
    <property type="match status" value="1"/>
</dbReference>
<keyword evidence="7" id="KW-1185">Reference proteome</keyword>
<accession>D1C6E2</accession>
<protein>
    <submittedName>
        <fullName evidence="6">Electron transport protein SCO1/SenC</fullName>
    </submittedName>
</protein>
<proteinExistence type="inferred from homology"/>
<organism evidence="6 7">
    <name type="scientific">Sphaerobacter thermophilus (strain ATCC 49802 / DSM 20745 / KCCM 41009 / NCIMB 13125 / S 6022)</name>
    <dbReference type="NCBI Taxonomy" id="479434"/>
    <lineage>
        <taxon>Bacteria</taxon>
        <taxon>Pseudomonadati</taxon>
        <taxon>Thermomicrobiota</taxon>
        <taxon>Thermomicrobia</taxon>
        <taxon>Sphaerobacterales</taxon>
        <taxon>Sphaerobacterineae</taxon>
        <taxon>Sphaerobacteraceae</taxon>
        <taxon>Sphaerobacter</taxon>
    </lineage>
</organism>
<dbReference type="InParanoid" id="D1C6E2"/>
<dbReference type="PANTHER" id="PTHR12151">
    <property type="entry name" value="ELECTRON TRANSPORT PROTIN SCO1/SENC FAMILY MEMBER"/>
    <property type="match status" value="1"/>
</dbReference>
<dbReference type="InterPro" id="IPR013766">
    <property type="entry name" value="Thioredoxin_domain"/>
</dbReference>
<dbReference type="STRING" id="479434.Sthe_0241"/>
<dbReference type="Pfam" id="PF02630">
    <property type="entry name" value="SCO1-SenC"/>
    <property type="match status" value="1"/>
</dbReference>
<reference evidence="7" key="1">
    <citation type="submission" date="2009-11" db="EMBL/GenBank/DDBJ databases">
        <title>The complete chromosome 1 of Sphaerobacter thermophilus DSM 20745.</title>
        <authorList>
            <person name="Lucas S."/>
            <person name="Copeland A."/>
            <person name="Lapidus A."/>
            <person name="Glavina del Rio T."/>
            <person name="Dalin E."/>
            <person name="Tice H."/>
            <person name="Bruce D."/>
            <person name="Goodwin L."/>
            <person name="Pitluck S."/>
            <person name="Kyrpides N."/>
            <person name="Mavromatis K."/>
            <person name="Ivanova N."/>
            <person name="Mikhailova N."/>
            <person name="LaButti K.M."/>
            <person name="Clum A."/>
            <person name="Sun H.I."/>
            <person name="Brettin T."/>
            <person name="Detter J.C."/>
            <person name="Han C."/>
            <person name="Larimer F."/>
            <person name="Land M."/>
            <person name="Hauser L."/>
            <person name="Markowitz V."/>
            <person name="Cheng J.F."/>
            <person name="Hugenholtz P."/>
            <person name="Woyke T."/>
            <person name="Wu D."/>
            <person name="Steenblock K."/>
            <person name="Schneider S."/>
            <person name="Pukall R."/>
            <person name="Goeker M."/>
            <person name="Klenk H.P."/>
            <person name="Eisen J.A."/>
        </authorList>
    </citation>
    <scope>NUCLEOTIDE SEQUENCE [LARGE SCALE GENOMIC DNA]</scope>
    <source>
        <strain evidence="7">ATCC 49802 / DSM 20745 / S 6022</strain>
    </source>
</reference>
<dbReference type="KEGG" id="sti:Sthe_0241"/>
<evidence type="ECO:0000259" key="5">
    <source>
        <dbReference type="PROSITE" id="PS51352"/>
    </source>
</evidence>
<feature type="domain" description="Thioredoxin" evidence="5">
    <location>
        <begin position="38"/>
        <end position="203"/>
    </location>
</feature>